<dbReference type="OrthoDB" id="1850423at2"/>
<proteinExistence type="predicted"/>
<dbReference type="EMBL" id="FQZS01000046">
    <property type="protein sequence ID" value="SHJ40837.1"/>
    <property type="molecule type" value="Genomic_DNA"/>
</dbReference>
<dbReference type="Proteomes" id="UP000184442">
    <property type="component" value="Unassembled WGS sequence"/>
</dbReference>
<dbReference type="NCBIfam" id="NF047539">
    <property type="entry name" value="XAC2610_fam"/>
    <property type="match status" value="1"/>
</dbReference>
<evidence type="ECO:0000313" key="2">
    <source>
        <dbReference type="Proteomes" id="UP000184442"/>
    </source>
</evidence>
<name>A0A1M6J2G3_9FIRM</name>
<evidence type="ECO:0008006" key="3">
    <source>
        <dbReference type="Google" id="ProtNLM"/>
    </source>
</evidence>
<dbReference type="PROSITE" id="PS51257">
    <property type="entry name" value="PROKAR_LIPOPROTEIN"/>
    <property type="match status" value="1"/>
</dbReference>
<dbReference type="AlphaFoldDB" id="A0A1M6J2G3"/>
<organism evidence="1 2">
    <name type="scientific">Lutispora thermophila DSM 19022</name>
    <dbReference type="NCBI Taxonomy" id="1122184"/>
    <lineage>
        <taxon>Bacteria</taxon>
        <taxon>Bacillati</taxon>
        <taxon>Bacillota</taxon>
        <taxon>Clostridia</taxon>
        <taxon>Lutisporales</taxon>
        <taxon>Lutisporaceae</taxon>
        <taxon>Lutispora</taxon>
    </lineage>
</organism>
<sequence>MRDINSLSLGILLTIGITVLSACGQDKFITDAYTSVEKISGESITEQSEFGLESDSSLHPQENSDEVLKVMEMPLDDGRVLILSVIGKKRDDDIVMYGVREIRVFEGGNLIQSILIQEAIDMDGVNGIDKGYSECLSIEESAALKDVNFDGYMDLEVCGWIPNNSVPYYYWCWNNDTQQYEYSFCLQLSKVDVENKRLIAWYKVENGLYYTDYYRVNDKNQLELIDREIEDVRP</sequence>
<protein>
    <recommendedName>
        <fullName evidence="3">Lipoprotein</fullName>
    </recommendedName>
</protein>
<dbReference type="STRING" id="1122184.SAMN02745176_03481"/>
<dbReference type="InterPro" id="IPR058087">
    <property type="entry name" value="XAC2610_dom"/>
</dbReference>
<dbReference type="RefSeq" id="WP_073028073.1">
    <property type="nucleotide sequence ID" value="NZ_FQZS01000046.1"/>
</dbReference>
<gene>
    <name evidence="1" type="ORF">SAMN02745176_03481</name>
</gene>
<evidence type="ECO:0000313" key="1">
    <source>
        <dbReference type="EMBL" id="SHJ40837.1"/>
    </source>
</evidence>
<accession>A0A1M6J2G3</accession>
<keyword evidence="2" id="KW-1185">Reference proteome</keyword>
<reference evidence="1 2" key="1">
    <citation type="submission" date="2016-11" db="EMBL/GenBank/DDBJ databases">
        <authorList>
            <person name="Jaros S."/>
            <person name="Januszkiewicz K."/>
            <person name="Wedrychowicz H."/>
        </authorList>
    </citation>
    <scope>NUCLEOTIDE SEQUENCE [LARGE SCALE GENOMIC DNA]</scope>
    <source>
        <strain evidence="1 2">DSM 19022</strain>
    </source>
</reference>